<dbReference type="CDD" id="cd06225">
    <property type="entry name" value="HAMP"/>
    <property type="match status" value="1"/>
</dbReference>
<protein>
    <submittedName>
        <fullName evidence="12">Methyl-accepting chemotaxis protein</fullName>
    </submittedName>
</protein>
<evidence type="ECO:0000256" key="2">
    <source>
        <dbReference type="ARBA" id="ARBA00022475"/>
    </source>
</evidence>
<dbReference type="PROSITE" id="PS50885">
    <property type="entry name" value="HAMP"/>
    <property type="match status" value="1"/>
</dbReference>
<evidence type="ECO:0000259" key="10">
    <source>
        <dbReference type="PROSITE" id="PS50111"/>
    </source>
</evidence>
<evidence type="ECO:0000256" key="7">
    <source>
        <dbReference type="ARBA" id="ARBA00029447"/>
    </source>
</evidence>
<evidence type="ECO:0000313" key="12">
    <source>
        <dbReference type="EMBL" id="PJZ83251.1"/>
    </source>
</evidence>
<organism evidence="12 13">
    <name type="scientific">Leptospira harrisiae</name>
    <dbReference type="NCBI Taxonomy" id="2023189"/>
    <lineage>
        <taxon>Bacteria</taxon>
        <taxon>Pseudomonadati</taxon>
        <taxon>Spirochaetota</taxon>
        <taxon>Spirochaetia</taxon>
        <taxon>Leptospirales</taxon>
        <taxon>Leptospiraceae</taxon>
        <taxon>Leptospira</taxon>
    </lineage>
</organism>
<dbReference type="GO" id="GO:0006935">
    <property type="term" value="P:chemotaxis"/>
    <property type="evidence" value="ECO:0007669"/>
    <property type="project" value="UniProtKB-KW"/>
</dbReference>
<dbReference type="EMBL" id="NPDX01000006">
    <property type="protein sequence ID" value="PJZ83251.1"/>
    <property type="molecule type" value="Genomic_DNA"/>
</dbReference>
<comment type="subcellular location">
    <subcellularLocation>
        <location evidence="1">Cell membrane</location>
        <topology evidence="1">Multi-pass membrane protein</topology>
    </subcellularLocation>
</comment>
<evidence type="ECO:0000256" key="4">
    <source>
        <dbReference type="ARBA" id="ARBA00022692"/>
    </source>
</evidence>
<evidence type="ECO:0000256" key="3">
    <source>
        <dbReference type="ARBA" id="ARBA00022500"/>
    </source>
</evidence>
<keyword evidence="4 9" id="KW-0812">Transmembrane</keyword>
<keyword evidence="2" id="KW-1003">Cell membrane</keyword>
<dbReference type="OrthoDB" id="304661at2"/>
<keyword evidence="6 9" id="KW-0472">Membrane</keyword>
<dbReference type="GO" id="GO:0005886">
    <property type="term" value="C:plasma membrane"/>
    <property type="evidence" value="ECO:0007669"/>
    <property type="project" value="UniProtKB-SubCell"/>
</dbReference>
<name>A0A2N0AG75_9LEPT</name>
<evidence type="ECO:0000256" key="1">
    <source>
        <dbReference type="ARBA" id="ARBA00004651"/>
    </source>
</evidence>
<evidence type="ECO:0000256" key="6">
    <source>
        <dbReference type="ARBA" id="ARBA00023136"/>
    </source>
</evidence>
<dbReference type="SMART" id="SM00304">
    <property type="entry name" value="HAMP"/>
    <property type="match status" value="1"/>
</dbReference>
<keyword evidence="3" id="KW-0145">Chemotaxis</keyword>
<feature type="transmembrane region" description="Helical" evidence="9">
    <location>
        <begin position="134"/>
        <end position="155"/>
    </location>
</feature>
<evidence type="ECO:0000256" key="9">
    <source>
        <dbReference type="SAM" id="Phobius"/>
    </source>
</evidence>
<dbReference type="SUPFAM" id="SSF58104">
    <property type="entry name" value="Methyl-accepting chemotaxis protein (MCP) signaling domain"/>
    <property type="match status" value="1"/>
</dbReference>
<keyword evidence="13" id="KW-1185">Reference proteome</keyword>
<dbReference type="Pfam" id="PF02743">
    <property type="entry name" value="dCache_1"/>
    <property type="match status" value="1"/>
</dbReference>
<dbReference type="GO" id="GO:0004888">
    <property type="term" value="F:transmembrane signaling receptor activity"/>
    <property type="evidence" value="ECO:0007669"/>
    <property type="project" value="TreeGrafter"/>
</dbReference>
<comment type="caution">
    <text evidence="12">The sequence shown here is derived from an EMBL/GenBank/DDBJ whole genome shotgun (WGS) entry which is preliminary data.</text>
</comment>
<dbReference type="PANTHER" id="PTHR43531">
    <property type="entry name" value="PROTEIN ICFG"/>
    <property type="match status" value="1"/>
</dbReference>
<sequence length="846" mass="92362">MKLYKRYARAFTLASQVFSLGIVVPIGIALILFYVDLSPTQIKTFIGATIAAALVSLLLPSFIFPKKLKSIKQGLVELESQTEKDPKTYVAVWNLIAKMPVIGASVGSAQWALALPIVLGPLLYLPETSKSDSFYIVCVLILTALLNVVFSFILLEKASHLVLEDEIFQAELKERISPYYRNLRSTVPIMFSMMVMVLSIFLLIFAFSVNAKSLEKAFSNQLYNFNQSNEAGINVYFESVETNLKEISSLPVIRTALETKNYKLAEPILSKVLADSQLLLENAYIASFSEGVPIVASGLPNGASVGYSLASNPDILENINATKEGKTHVGVALKSPFNGNIVIMVTSPVKSANGTVIGMVGMPFLVGKAMESFLKNVKIGTTGYSFLLDKRSTMVYHPNPKYLMHSFKNTEFEELAKNAGESDSFRNPWEGSTFLLRRKVSEKYGLQFFSTIDLKEIEVESLSSLRGLTIISIVGAVFIAIAIYLLFTARFKPMKTIGKILQDIEVGDLRHNAKMESSDEFARLARGLNATLKQISEVVGSNQIFSEDLASSAEQMSASLNMLSSNAQTQAASAEEISASIEEISAAVQNVDAQAEDQFRKVDFLKLKMAELSTLIEATGRQVGKASKDVTLISEEAKSGQASLDSMRNSISKISNSSQEIGSVIEIINNISEQINLLALNAAIEAARAGVYGRGFAVVADEIGKLAEKTAISIKDIGELIQANEKEIENGRENIETTISLIQRIIQGVSSFNEMTDTIEGSTREQLIINQKVGEEVDKVNQISQAIRLSMEEQKNAIGEVAQAIFSINDLTQGTAAGLEEMTATSNGIANLAETLKKKINFFKIS</sequence>
<keyword evidence="8" id="KW-0807">Transducer</keyword>
<feature type="transmembrane region" description="Helical" evidence="9">
    <location>
        <begin position="45"/>
        <end position="64"/>
    </location>
</feature>
<dbReference type="InterPro" id="IPR033479">
    <property type="entry name" value="dCache_1"/>
</dbReference>
<dbReference type="AlphaFoldDB" id="A0A2N0AG75"/>
<accession>A0A2N0AG75</accession>
<dbReference type="InterPro" id="IPR051310">
    <property type="entry name" value="MCP_chemotaxis"/>
</dbReference>
<feature type="transmembrane region" description="Helical" evidence="9">
    <location>
        <begin position="189"/>
        <end position="209"/>
    </location>
</feature>
<dbReference type="InterPro" id="IPR003660">
    <property type="entry name" value="HAMP_dom"/>
</dbReference>
<dbReference type="CDD" id="cd18773">
    <property type="entry name" value="PDC1_HK_sensor"/>
    <property type="match status" value="1"/>
</dbReference>
<dbReference type="Pfam" id="PF00672">
    <property type="entry name" value="HAMP"/>
    <property type="match status" value="1"/>
</dbReference>
<evidence type="ECO:0000256" key="8">
    <source>
        <dbReference type="PROSITE-ProRule" id="PRU00284"/>
    </source>
</evidence>
<reference evidence="12 13" key="1">
    <citation type="submission" date="2017-07" db="EMBL/GenBank/DDBJ databases">
        <title>Leptospira spp. isolated from tropical soils.</title>
        <authorList>
            <person name="Thibeaux R."/>
            <person name="Iraola G."/>
            <person name="Ferres I."/>
            <person name="Bierque E."/>
            <person name="Girault D."/>
            <person name="Soupe-Gilbert M.-E."/>
            <person name="Picardeau M."/>
            <person name="Goarant C."/>
        </authorList>
    </citation>
    <scope>NUCLEOTIDE SEQUENCE [LARGE SCALE GENOMIC DNA]</scope>
    <source>
        <strain evidence="12 13">FH2-B-A1</strain>
    </source>
</reference>
<feature type="transmembrane region" description="Helical" evidence="9">
    <location>
        <begin position="101"/>
        <end position="122"/>
    </location>
</feature>
<dbReference type="Gene3D" id="3.30.450.20">
    <property type="entry name" value="PAS domain"/>
    <property type="match status" value="1"/>
</dbReference>
<dbReference type="Proteomes" id="UP000232145">
    <property type="component" value="Unassembled WGS sequence"/>
</dbReference>
<feature type="domain" description="Methyl-accepting transducer" evidence="10">
    <location>
        <begin position="545"/>
        <end position="802"/>
    </location>
</feature>
<proteinExistence type="inferred from homology"/>
<feature type="transmembrane region" description="Helical" evidence="9">
    <location>
        <begin position="12"/>
        <end position="33"/>
    </location>
</feature>
<dbReference type="InterPro" id="IPR004089">
    <property type="entry name" value="MCPsignal_dom"/>
</dbReference>
<feature type="domain" description="HAMP" evidence="11">
    <location>
        <begin position="488"/>
        <end position="540"/>
    </location>
</feature>
<keyword evidence="5 9" id="KW-1133">Transmembrane helix</keyword>
<dbReference type="Pfam" id="PF00015">
    <property type="entry name" value="MCPsignal"/>
    <property type="match status" value="1"/>
</dbReference>
<comment type="similarity">
    <text evidence="7">Belongs to the methyl-accepting chemotaxis (MCP) protein family.</text>
</comment>
<dbReference type="GO" id="GO:0007165">
    <property type="term" value="P:signal transduction"/>
    <property type="evidence" value="ECO:0007669"/>
    <property type="project" value="UniProtKB-KW"/>
</dbReference>
<dbReference type="PROSITE" id="PS50111">
    <property type="entry name" value="CHEMOTAXIS_TRANSDUC_2"/>
    <property type="match status" value="1"/>
</dbReference>
<dbReference type="InterPro" id="IPR029151">
    <property type="entry name" value="Sensor-like_sf"/>
</dbReference>
<gene>
    <name evidence="12" type="ORF">CH364_16345</name>
</gene>
<evidence type="ECO:0000256" key="5">
    <source>
        <dbReference type="ARBA" id="ARBA00022989"/>
    </source>
</evidence>
<dbReference type="Gene3D" id="1.10.287.950">
    <property type="entry name" value="Methyl-accepting chemotaxis protein"/>
    <property type="match status" value="1"/>
</dbReference>
<dbReference type="RefSeq" id="WP_100744954.1">
    <property type="nucleotide sequence ID" value="NZ_NPDW01000003.1"/>
</dbReference>
<dbReference type="SUPFAM" id="SSF103190">
    <property type="entry name" value="Sensory domain-like"/>
    <property type="match status" value="1"/>
</dbReference>
<evidence type="ECO:0000259" key="11">
    <source>
        <dbReference type="PROSITE" id="PS50885"/>
    </source>
</evidence>
<evidence type="ECO:0000313" key="13">
    <source>
        <dbReference type="Proteomes" id="UP000232145"/>
    </source>
</evidence>
<feature type="transmembrane region" description="Helical" evidence="9">
    <location>
        <begin position="467"/>
        <end position="487"/>
    </location>
</feature>
<dbReference type="PANTHER" id="PTHR43531:SF11">
    <property type="entry name" value="METHYL-ACCEPTING CHEMOTAXIS PROTEIN 3"/>
    <property type="match status" value="1"/>
</dbReference>
<dbReference type="SMART" id="SM00283">
    <property type="entry name" value="MA"/>
    <property type="match status" value="1"/>
</dbReference>